<name>A0A158FCW3_9BURK</name>
<dbReference type="Pfam" id="PF05199">
    <property type="entry name" value="GMC_oxred_C"/>
    <property type="match status" value="1"/>
</dbReference>
<reference evidence="8 9" key="1">
    <citation type="submission" date="2016-01" db="EMBL/GenBank/DDBJ databases">
        <authorList>
            <person name="Oliw E.H."/>
        </authorList>
    </citation>
    <scope>NUCLEOTIDE SEQUENCE [LARGE SCALE GENOMIC DNA]</scope>
    <source>
        <strain evidence="8">LMG 27134</strain>
    </source>
</reference>
<dbReference type="GO" id="GO:0016614">
    <property type="term" value="F:oxidoreductase activity, acting on CH-OH group of donors"/>
    <property type="evidence" value="ECO:0007669"/>
    <property type="project" value="InterPro"/>
</dbReference>
<dbReference type="EMBL" id="FCOK02000004">
    <property type="protein sequence ID" value="SAL17654.1"/>
    <property type="molecule type" value="Genomic_DNA"/>
</dbReference>
<dbReference type="SUPFAM" id="SSF54373">
    <property type="entry name" value="FAD-linked reductases, C-terminal domain"/>
    <property type="match status" value="1"/>
</dbReference>
<keyword evidence="4 5" id="KW-0274">FAD</keyword>
<gene>
    <name evidence="8" type="ORF">AWB69_00976</name>
</gene>
<dbReference type="OrthoDB" id="9785276at2"/>
<dbReference type="RefSeq" id="WP_062082709.1">
    <property type="nucleotide sequence ID" value="NZ_FCOK02000004.1"/>
</dbReference>
<dbReference type="Proteomes" id="UP000054683">
    <property type="component" value="Unassembled WGS sequence"/>
</dbReference>
<proteinExistence type="inferred from homology"/>
<feature type="binding site" evidence="5">
    <location>
        <position position="224"/>
    </location>
    <ligand>
        <name>FAD</name>
        <dbReference type="ChEBI" id="CHEBI:57692"/>
    </ligand>
</feature>
<dbReference type="InterPro" id="IPR000172">
    <property type="entry name" value="GMC_OxRdtase_N"/>
</dbReference>
<organism evidence="8 9">
    <name type="scientific">Caballeronia udeis</name>
    <dbReference type="NCBI Taxonomy" id="1232866"/>
    <lineage>
        <taxon>Bacteria</taxon>
        <taxon>Pseudomonadati</taxon>
        <taxon>Pseudomonadota</taxon>
        <taxon>Betaproteobacteria</taxon>
        <taxon>Burkholderiales</taxon>
        <taxon>Burkholderiaceae</taxon>
        <taxon>Caballeronia</taxon>
    </lineage>
</organism>
<dbReference type="PIRSF" id="PIRSF000137">
    <property type="entry name" value="Alcohol_oxidase"/>
    <property type="match status" value="1"/>
</dbReference>
<evidence type="ECO:0000256" key="1">
    <source>
        <dbReference type="ARBA" id="ARBA00001974"/>
    </source>
</evidence>
<dbReference type="AlphaFoldDB" id="A0A158FCW3"/>
<evidence type="ECO:0000256" key="2">
    <source>
        <dbReference type="ARBA" id="ARBA00010790"/>
    </source>
</evidence>
<feature type="binding site" evidence="5">
    <location>
        <begin position="496"/>
        <end position="497"/>
    </location>
    <ligand>
        <name>FAD</name>
        <dbReference type="ChEBI" id="CHEBI:57692"/>
    </ligand>
</feature>
<comment type="cofactor">
    <cofactor evidence="1 5">
        <name>FAD</name>
        <dbReference type="ChEBI" id="CHEBI:57692"/>
    </cofactor>
</comment>
<dbReference type="Gene3D" id="3.50.50.60">
    <property type="entry name" value="FAD/NAD(P)-binding domain"/>
    <property type="match status" value="2"/>
</dbReference>
<accession>A0A158FCW3</accession>
<dbReference type="GO" id="GO:0050660">
    <property type="term" value="F:flavin adenine dinucleotide binding"/>
    <property type="evidence" value="ECO:0007669"/>
    <property type="project" value="InterPro"/>
</dbReference>
<dbReference type="PANTHER" id="PTHR11552">
    <property type="entry name" value="GLUCOSE-METHANOL-CHOLINE GMC OXIDOREDUCTASE"/>
    <property type="match status" value="1"/>
</dbReference>
<dbReference type="InterPro" id="IPR007867">
    <property type="entry name" value="GMC_OxRtase_C"/>
</dbReference>
<keyword evidence="3" id="KW-0285">Flavoprotein</keyword>
<evidence type="ECO:0000256" key="4">
    <source>
        <dbReference type="ARBA" id="ARBA00022827"/>
    </source>
</evidence>
<comment type="similarity">
    <text evidence="2">Belongs to the GMC oxidoreductase family.</text>
</comment>
<evidence type="ECO:0000259" key="7">
    <source>
        <dbReference type="Pfam" id="PF05199"/>
    </source>
</evidence>
<evidence type="ECO:0000256" key="3">
    <source>
        <dbReference type="ARBA" id="ARBA00022630"/>
    </source>
</evidence>
<protein>
    <submittedName>
        <fullName evidence="8">Sorbose dehydrogenase</fullName>
    </submittedName>
</protein>
<dbReference type="Gene3D" id="3.30.410.40">
    <property type="match status" value="1"/>
</dbReference>
<dbReference type="PANTHER" id="PTHR11552:SF147">
    <property type="entry name" value="CHOLINE DEHYDROGENASE, MITOCHONDRIAL"/>
    <property type="match status" value="1"/>
</dbReference>
<evidence type="ECO:0000313" key="8">
    <source>
        <dbReference type="EMBL" id="SAL17654.1"/>
    </source>
</evidence>
<evidence type="ECO:0000259" key="6">
    <source>
        <dbReference type="Pfam" id="PF00732"/>
    </source>
</evidence>
<feature type="domain" description="Glucose-methanol-choline oxidoreductase C-terminal" evidence="7">
    <location>
        <begin position="367"/>
        <end position="550"/>
    </location>
</feature>
<sequence>MEAFDYVIVGGGSAGCVLAHRLSAVPSLRVALIEAGADTPPGRVPEAILDSYPMPVFCGDTYIWPALKARATKQAAERVYEQGRVMGGGSSINVQSANRGLPRDYDDWAANGAAGWSWDDVLPYFLKLERDVNFPDAELHGRSGPVAIRRIMPHDWPPFCHAFANGLRKNGLPLLEDQNAEFGDGVFPGAFSNLDDRRVTTATAYLDATTRKRPNLSIFANLNVERIVMEGLTAKGVTAIAANGERVRFDAREVIVAAGALQSPAMLLRAGIGGMADLDALGLRCAIDLPGVGRNLQDHPSLTFCHFLEPRFRMPLTRRRASMTAARFTSGVEDCDTSDMYLSSATRAAWHALGNRLGLFFLWCNRPYSRGRVQLVSPDAAVAPRVDLNLLDDERDTARLAAGICLLANVVEASGLNRDPRDFFPAAFSPRVKALSRVSKTNAFVTSLLGAMLDTPAPLRRLLIEQFFTRGKDMASLLADEQALHAFIRANVFGVWHASGTCRMGPASDRHAVVDTQGRVHGAQGLRVADASLMPRLPSANTNIPTIMIAEKIADTILSTQAGSGAQAQHRHSMHSTIS</sequence>
<evidence type="ECO:0000256" key="5">
    <source>
        <dbReference type="PIRSR" id="PIRSR000137-2"/>
    </source>
</evidence>
<feature type="domain" description="Glucose-methanol-choline oxidoreductase N-terminal" evidence="6">
    <location>
        <begin position="4"/>
        <end position="300"/>
    </location>
</feature>
<evidence type="ECO:0000313" key="9">
    <source>
        <dbReference type="Proteomes" id="UP000054683"/>
    </source>
</evidence>
<dbReference type="Pfam" id="PF00732">
    <property type="entry name" value="GMC_oxred_N"/>
    <property type="match status" value="1"/>
</dbReference>
<dbReference type="InterPro" id="IPR012132">
    <property type="entry name" value="GMC_OxRdtase"/>
</dbReference>
<dbReference type="SUPFAM" id="SSF51905">
    <property type="entry name" value="FAD/NAD(P)-binding domain"/>
    <property type="match status" value="1"/>
</dbReference>
<feature type="binding site" evidence="5">
    <location>
        <position position="85"/>
    </location>
    <ligand>
        <name>FAD</name>
        <dbReference type="ChEBI" id="CHEBI:57692"/>
    </ligand>
</feature>
<dbReference type="InterPro" id="IPR036188">
    <property type="entry name" value="FAD/NAD-bd_sf"/>
</dbReference>